<name>A0A1X6NA81_9APHY</name>
<sequence>MTTTYWQLFGFQKHLEELPRALVHPAGQQNEDGVDVVLGIRPNGASYLLVPDIRYYNLRLSRPRVRSSPWPGDCFISLSPIHFPSMAALDEKKKSYDSNKKDKRGPRDRSKANTTFTSLGDGLSKEGIERASFEHQRILYHLYRGEIYDPREFALATLSWMKDARFIAFAFNTWSVDSRDYSERERDPKLLDIGVTEFPPPSGSHEFVARSSVHLVNNENRFLNNPGKRRIPFESGESKIVERLEIATRVRELLLPSGSSRTPSQVLLFVHDEQRSLALLRALGIDTSQWTSGLMSLLYGKDFSGKPERDRYDDRRVSDPRSRSPRRNGDPRPRPRSRSPRSQASLRVHIIDVRQLYCVLKQVAPLVDTVRSNASELGVRDIMGINESDGTFKMANDMNNGLCAGSESRLLGYMWHSMACGSPIDDQRMLRWHSKLSETVEDHATEESTSNANARDSDDEEEMDPNDMFQSVAPTPSGSSAPAKKSSLSILEPGGWEDESDDDE</sequence>
<dbReference type="RefSeq" id="XP_024342351.1">
    <property type="nucleotide sequence ID" value="XM_024480506.1"/>
</dbReference>
<proteinExistence type="predicted"/>
<evidence type="ECO:0000313" key="2">
    <source>
        <dbReference type="EMBL" id="OSX65557.1"/>
    </source>
</evidence>
<organism evidence="2 3">
    <name type="scientific">Postia placenta MAD-698-R-SB12</name>
    <dbReference type="NCBI Taxonomy" id="670580"/>
    <lineage>
        <taxon>Eukaryota</taxon>
        <taxon>Fungi</taxon>
        <taxon>Dikarya</taxon>
        <taxon>Basidiomycota</taxon>
        <taxon>Agaricomycotina</taxon>
        <taxon>Agaricomycetes</taxon>
        <taxon>Polyporales</taxon>
        <taxon>Adustoporiaceae</taxon>
        <taxon>Rhodonia</taxon>
    </lineage>
</organism>
<gene>
    <name evidence="2" type="ORF">POSPLADRAFT_1054294</name>
</gene>
<keyword evidence="3" id="KW-1185">Reference proteome</keyword>
<evidence type="ECO:0000256" key="1">
    <source>
        <dbReference type="SAM" id="MobiDB-lite"/>
    </source>
</evidence>
<evidence type="ECO:0000313" key="3">
    <source>
        <dbReference type="Proteomes" id="UP000194127"/>
    </source>
</evidence>
<feature type="region of interest" description="Disordered" evidence="1">
    <location>
        <begin position="307"/>
        <end position="344"/>
    </location>
</feature>
<reference evidence="2 3" key="1">
    <citation type="submission" date="2017-04" db="EMBL/GenBank/DDBJ databases">
        <title>Genome Sequence of the Model Brown-Rot Fungus Postia placenta SB12.</title>
        <authorList>
            <consortium name="DOE Joint Genome Institute"/>
            <person name="Gaskell J."/>
            <person name="Kersten P."/>
            <person name="Larrondo L.F."/>
            <person name="Canessa P."/>
            <person name="Martinez D."/>
            <person name="Hibbett D."/>
            <person name="Schmoll M."/>
            <person name="Kubicek C.P."/>
            <person name="Martinez A.T."/>
            <person name="Yadav J."/>
            <person name="Master E."/>
            <person name="Magnuson J.K."/>
            <person name="James T."/>
            <person name="Yaver D."/>
            <person name="Berka R."/>
            <person name="Labutti K."/>
            <person name="Lipzen A."/>
            <person name="Aerts A."/>
            <person name="Barry K."/>
            <person name="Henrissat B."/>
            <person name="Blanchette R."/>
            <person name="Grigoriev I."/>
            <person name="Cullen D."/>
        </authorList>
    </citation>
    <scope>NUCLEOTIDE SEQUENCE [LARGE SCALE GENOMIC DNA]</scope>
    <source>
        <strain evidence="2 3">MAD-698-R-SB12</strain>
    </source>
</reference>
<feature type="compositionally biased region" description="Acidic residues" evidence="1">
    <location>
        <begin position="495"/>
        <end position="504"/>
    </location>
</feature>
<feature type="compositionally biased region" description="Low complexity" evidence="1">
    <location>
        <begin position="471"/>
        <end position="489"/>
    </location>
</feature>
<feature type="region of interest" description="Disordered" evidence="1">
    <location>
        <begin position="439"/>
        <end position="504"/>
    </location>
</feature>
<feature type="compositionally biased region" description="Basic and acidic residues" evidence="1">
    <location>
        <begin position="94"/>
        <end position="111"/>
    </location>
</feature>
<dbReference type="EMBL" id="KZ110593">
    <property type="protein sequence ID" value="OSX65557.1"/>
    <property type="molecule type" value="Genomic_DNA"/>
</dbReference>
<dbReference type="OrthoDB" id="3235609at2759"/>
<dbReference type="GeneID" id="36325456"/>
<feature type="compositionally biased region" description="Basic and acidic residues" evidence="1">
    <location>
        <begin position="307"/>
        <end position="333"/>
    </location>
</feature>
<dbReference type="AlphaFoldDB" id="A0A1X6NA81"/>
<accession>A0A1X6NA81</accession>
<protein>
    <submittedName>
        <fullName evidence="2">Uncharacterized protein</fullName>
    </submittedName>
</protein>
<dbReference type="STRING" id="670580.A0A1X6NA81"/>
<dbReference type="Proteomes" id="UP000194127">
    <property type="component" value="Unassembled WGS sequence"/>
</dbReference>
<feature type="region of interest" description="Disordered" evidence="1">
    <location>
        <begin position="94"/>
        <end position="118"/>
    </location>
</feature>